<dbReference type="GO" id="GO:0071204">
    <property type="term" value="C:histone pre-mRNA 3'end processing complex"/>
    <property type="evidence" value="ECO:0007669"/>
    <property type="project" value="TreeGrafter"/>
</dbReference>
<evidence type="ECO:0000259" key="4">
    <source>
        <dbReference type="Pfam" id="PF15247"/>
    </source>
</evidence>
<gene>
    <name evidence="5" type="ORF">NDES1114_LOCUS3934</name>
</gene>
<organism evidence="5">
    <name type="scientific">Neobodo designis</name>
    <name type="common">Flagellated protozoan</name>
    <name type="synonym">Bodo designis</name>
    <dbReference type="NCBI Taxonomy" id="312471"/>
    <lineage>
        <taxon>Eukaryota</taxon>
        <taxon>Discoba</taxon>
        <taxon>Euglenozoa</taxon>
        <taxon>Kinetoplastea</taxon>
        <taxon>Metakinetoplastina</taxon>
        <taxon>Neobodonida</taxon>
        <taxon>Neobodo</taxon>
    </lineage>
</organism>
<protein>
    <recommendedName>
        <fullName evidence="4">Histone RNA hairpin-binding protein RNA-binding domain-containing protein</fullName>
    </recommendedName>
</protein>
<dbReference type="Gene3D" id="1.10.8.1120">
    <property type="entry name" value="Histone RNA hairpin-binding protein RNA-binding domain"/>
    <property type="match status" value="1"/>
</dbReference>
<comment type="similarity">
    <text evidence="1">Belongs to the SLBP family.</text>
</comment>
<dbReference type="GO" id="GO:0003729">
    <property type="term" value="F:mRNA binding"/>
    <property type="evidence" value="ECO:0007669"/>
    <property type="project" value="InterPro"/>
</dbReference>
<keyword evidence="2" id="KW-0694">RNA-binding</keyword>
<feature type="domain" description="Histone RNA hairpin-binding protein RNA-binding" evidence="4">
    <location>
        <begin position="14"/>
        <end position="84"/>
    </location>
</feature>
<dbReference type="InterPro" id="IPR026502">
    <property type="entry name" value="SLBP1/SLBP2"/>
</dbReference>
<name>A0A7S1L5C9_NEODS</name>
<dbReference type="EMBL" id="HBGF01005768">
    <property type="protein sequence ID" value="CAD9094951.1"/>
    <property type="molecule type" value="Transcribed_RNA"/>
</dbReference>
<dbReference type="GO" id="GO:0006398">
    <property type="term" value="P:mRNA 3'-end processing by stem-loop binding and cleavage"/>
    <property type="evidence" value="ECO:0007669"/>
    <property type="project" value="TreeGrafter"/>
</dbReference>
<dbReference type="InterPro" id="IPR038294">
    <property type="entry name" value="SLBP_RNA_bind_sf"/>
</dbReference>
<dbReference type="PANTHER" id="PTHR17408:SF12">
    <property type="entry name" value="HISTONE RNA HAIRPIN-BINDING PROTEIN RNA-BINDING DOMAIN-CONTAINING PROTEIN"/>
    <property type="match status" value="1"/>
</dbReference>
<dbReference type="GO" id="GO:0051028">
    <property type="term" value="P:mRNA transport"/>
    <property type="evidence" value="ECO:0007669"/>
    <property type="project" value="TreeGrafter"/>
</dbReference>
<dbReference type="InterPro" id="IPR029344">
    <property type="entry name" value="SLBP_RNA_bind"/>
</dbReference>
<evidence type="ECO:0000256" key="1">
    <source>
        <dbReference type="ARBA" id="ARBA00006151"/>
    </source>
</evidence>
<feature type="compositionally biased region" description="Basic and acidic residues" evidence="3">
    <location>
        <begin position="10"/>
        <end position="22"/>
    </location>
</feature>
<dbReference type="AlphaFoldDB" id="A0A7S1L5C9"/>
<evidence type="ECO:0000313" key="5">
    <source>
        <dbReference type="EMBL" id="CAD9094951.1"/>
    </source>
</evidence>
<accession>A0A7S1L5C9</accession>
<evidence type="ECO:0000256" key="3">
    <source>
        <dbReference type="SAM" id="MobiDB-lite"/>
    </source>
</evidence>
<proteinExistence type="inferred from homology"/>
<reference evidence="5" key="1">
    <citation type="submission" date="2021-01" db="EMBL/GenBank/DDBJ databases">
        <authorList>
            <person name="Corre E."/>
            <person name="Pelletier E."/>
            <person name="Niang G."/>
            <person name="Scheremetjew M."/>
            <person name="Finn R."/>
            <person name="Kale V."/>
            <person name="Holt S."/>
            <person name="Cochrane G."/>
            <person name="Meng A."/>
            <person name="Brown T."/>
            <person name="Cohen L."/>
        </authorList>
    </citation>
    <scope>NUCLEOTIDE SEQUENCE</scope>
    <source>
        <strain evidence="5">CCAP 1951/1</strain>
    </source>
</reference>
<feature type="region of interest" description="Disordered" evidence="3">
    <location>
        <begin position="1"/>
        <end position="22"/>
    </location>
</feature>
<dbReference type="PANTHER" id="PTHR17408">
    <property type="entry name" value="HISTONE RNA HAIRPIN-BINDING PROTEIN"/>
    <property type="match status" value="1"/>
</dbReference>
<dbReference type="Pfam" id="PF15247">
    <property type="entry name" value="SLBP_RNA_bind"/>
    <property type="match status" value="1"/>
</dbReference>
<dbReference type="GO" id="GO:0071207">
    <property type="term" value="F:histone pre-mRNA stem-loop binding"/>
    <property type="evidence" value="ECO:0007669"/>
    <property type="project" value="TreeGrafter"/>
</dbReference>
<evidence type="ECO:0000256" key="2">
    <source>
        <dbReference type="ARBA" id="ARBA00022884"/>
    </source>
</evidence>
<dbReference type="GO" id="GO:0005737">
    <property type="term" value="C:cytoplasm"/>
    <property type="evidence" value="ECO:0007669"/>
    <property type="project" value="TreeGrafter"/>
</dbReference>
<sequence>MPSNANRTRGCADEERRKTQREKQISFGYNTTGYHNMNRLIKSDPRLANGGILPLQPPPADLDTTKRTWDVLIRKWRRALHMFDHVFIDEEDGTSTTIESVMDAQRREWLRDPETCTQQRRRIPADELLGARKSERVPTKIPVDDELRGLLRSESCFAGSVTDAVHEHSPQHAATLSRVRHAASISATNFGVKLLVTPGGTAATCPTCQVHPPATAQ</sequence>